<dbReference type="InterPro" id="IPR018188">
    <property type="entry name" value="RNase_T2_His_AS_1"/>
</dbReference>
<dbReference type="Pfam" id="PF00445">
    <property type="entry name" value="Ribonuclease_T2"/>
    <property type="match status" value="1"/>
</dbReference>
<comment type="similarity">
    <text evidence="1 2">Belongs to the RNase T2 family.</text>
</comment>
<dbReference type="PANTHER" id="PTHR11240">
    <property type="entry name" value="RIBONUCLEASE T2"/>
    <property type="match status" value="1"/>
</dbReference>
<dbReference type="PANTHER" id="PTHR11240:SF22">
    <property type="entry name" value="RIBONUCLEASE T2"/>
    <property type="match status" value="1"/>
</dbReference>
<name>A0ABU0YWD1_9PROT</name>
<accession>A0ABU0YWD1</accession>
<dbReference type="InterPro" id="IPR036430">
    <property type="entry name" value="RNase_T2-like_sf"/>
</dbReference>
<dbReference type="PROSITE" id="PS00530">
    <property type="entry name" value="RNASE_T2_1"/>
    <property type="match status" value="1"/>
</dbReference>
<comment type="caution">
    <text evidence="4">The sequence shown here is derived from an EMBL/GenBank/DDBJ whole genome shotgun (WGS) entry which is preliminary data.</text>
</comment>
<gene>
    <name evidence="4" type="ORF">Q8A70_27775</name>
</gene>
<keyword evidence="3" id="KW-0732">Signal</keyword>
<dbReference type="Proteomes" id="UP001230156">
    <property type="component" value="Unassembled WGS sequence"/>
</dbReference>
<dbReference type="InterPro" id="IPR033130">
    <property type="entry name" value="RNase_T2_His_AS_2"/>
</dbReference>
<evidence type="ECO:0000256" key="3">
    <source>
        <dbReference type="SAM" id="SignalP"/>
    </source>
</evidence>
<evidence type="ECO:0000313" key="4">
    <source>
        <dbReference type="EMBL" id="MDQ7251517.1"/>
    </source>
</evidence>
<sequence length="255" mass="27919">MPDILRQVRRAVLASLLLLAGSFLADRASAEDSYLLALTWQPGFCADQVHAAFNECKIAPKDQPRLVLHGLWPDWDVNGDGKRNADDAFCIPGDDNRNSMMALDQGNWLKLPPMKLSQASSNDLAAAMPGTTAGLDRHEWWKHGTCSKLPPDEFFAIAVALMREVERGSLARLIVDHAGAAVARKKVLEAFELDFGPKSARALALDCRDGALQEIRIRLKRATVTQGLTADTLAFPAKPPRGDCADQIQIPGWQN</sequence>
<dbReference type="SUPFAM" id="SSF55895">
    <property type="entry name" value="Ribonuclease Rh-like"/>
    <property type="match status" value="1"/>
</dbReference>
<protein>
    <submittedName>
        <fullName evidence="4">Uncharacterized protein</fullName>
    </submittedName>
</protein>
<dbReference type="EMBL" id="JAUYVI010000012">
    <property type="protein sequence ID" value="MDQ7251517.1"/>
    <property type="molecule type" value="Genomic_DNA"/>
</dbReference>
<evidence type="ECO:0000313" key="5">
    <source>
        <dbReference type="Proteomes" id="UP001230156"/>
    </source>
</evidence>
<feature type="signal peptide" evidence="3">
    <location>
        <begin position="1"/>
        <end position="25"/>
    </location>
</feature>
<keyword evidence="5" id="KW-1185">Reference proteome</keyword>
<dbReference type="InterPro" id="IPR001568">
    <property type="entry name" value="RNase_T2-like"/>
</dbReference>
<dbReference type="Gene3D" id="3.90.730.10">
    <property type="entry name" value="Ribonuclease T2-like"/>
    <property type="match status" value="1"/>
</dbReference>
<organism evidence="4 5">
    <name type="scientific">Dongia sedimenti</name>
    <dbReference type="NCBI Taxonomy" id="3064282"/>
    <lineage>
        <taxon>Bacteria</taxon>
        <taxon>Pseudomonadati</taxon>
        <taxon>Pseudomonadota</taxon>
        <taxon>Alphaproteobacteria</taxon>
        <taxon>Rhodospirillales</taxon>
        <taxon>Dongiaceae</taxon>
        <taxon>Dongia</taxon>
    </lineage>
</organism>
<evidence type="ECO:0000256" key="1">
    <source>
        <dbReference type="ARBA" id="ARBA00007469"/>
    </source>
</evidence>
<proteinExistence type="inferred from homology"/>
<dbReference type="RefSeq" id="WP_379961962.1">
    <property type="nucleotide sequence ID" value="NZ_JAUYVI010000012.1"/>
</dbReference>
<dbReference type="PROSITE" id="PS00531">
    <property type="entry name" value="RNASE_T2_2"/>
    <property type="match status" value="1"/>
</dbReference>
<evidence type="ECO:0000256" key="2">
    <source>
        <dbReference type="RuleBase" id="RU004328"/>
    </source>
</evidence>
<reference evidence="5" key="1">
    <citation type="submission" date="2023-08" db="EMBL/GenBank/DDBJ databases">
        <title>Rhodospirillaceae gen. nov., a novel taxon isolated from the Yangtze River Yuezi River estuary sludge.</title>
        <authorList>
            <person name="Ruan L."/>
        </authorList>
    </citation>
    <scope>NUCLEOTIDE SEQUENCE [LARGE SCALE GENOMIC DNA]</scope>
    <source>
        <strain evidence="5">R-7</strain>
    </source>
</reference>
<feature type="chain" id="PRO_5047454123" evidence="3">
    <location>
        <begin position="26"/>
        <end position="255"/>
    </location>
</feature>